<keyword evidence="3" id="KW-0804">Transcription</keyword>
<evidence type="ECO:0000259" key="4">
    <source>
        <dbReference type="PROSITE" id="PS50887"/>
    </source>
</evidence>
<dbReference type="InterPro" id="IPR028082">
    <property type="entry name" value="Peripla_BP_I"/>
</dbReference>
<dbReference type="Gene3D" id="3.40.50.2300">
    <property type="match status" value="2"/>
</dbReference>
<keyword evidence="6" id="KW-1185">Reference proteome</keyword>
<dbReference type="RefSeq" id="WP_154430276.1">
    <property type="nucleotide sequence ID" value="NZ_VUNI01000016.1"/>
</dbReference>
<dbReference type="InterPro" id="IPR000160">
    <property type="entry name" value="GGDEF_dom"/>
</dbReference>
<reference evidence="5 6" key="1">
    <citation type="submission" date="2019-08" db="EMBL/GenBank/DDBJ databases">
        <title>In-depth cultivation of the pig gut microbiome towards novel bacterial diversity and tailored functional studies.</title>
        <authorList>
            <person name="Wylensek D."/>
            <person name="Hitch T.C.A."/>
            <person name="Clavel T."/>
        </authorList>
    </citation>
    <scope>NUCLEOTIDE SEQUENCE [LARGE SCALE GENOMIC DNA]</scope>
    <source>
        <strain evidence="5 6">MUC/MUC-530-WT-4D</strain>
    </source>
</reference>
<dbReference type="NCBIfam" id="TIGR00254">
    <property type="entry name" value="GGDEF"/>
    <property type="match status" value="1"/>
</dbReference>
<keyword evidence="2" id="KW-0238">DNA-binding</keyword>
<evidence type="ECO:0000256" key="1">
    <source>
        <dbReference type="ARBA" id="ARBA00023015"/>
    </source>
</evidence>
<dbReference type="Pfam" id="PF13377">
    <property type="entry name" value="Peripla_BP_3"/>
    <property type="match status" value="1"/>
</dbReference>
<dbReference type="GO" id="GO:0000976">
    <property type="term" value="F:transcription cis-regulatory region binding"/>
    <property type="evidence" value="ECO:0007669"/>
    <property type="project" value="TreeGrafter"/>
</dbReference>
<dbReference type="InterPro" id="IPR029787">
    <property type="entry name" value="Nucleotide_cyclase"/>
</dbReference>
<name>A0A6L5YT45_9FIRM</name>
<evidence type="ECO:0000256" key="2">
    <source>
        <dbReference type="ARBA" id="ARBA00023125"/>
    </source>
</evidence>
<organism evidence="5 6">
    <name type="scientific">Roseburia porci</name>
    <dbReference type="NCBI Taxonomy" id="2605790"/>
    <lineage>
        <taxon>Bacteria</taxon>
        <taxon>Bacillati</taxon>
        <taxon>Bacillota</taxon>
        <taxon>Clostridia</taxon>
        <taxon>Lachnospirales</taxon>
        <taxon>Lachnospiraceae</taxon>
        <taxon>Roseburia</taxon>
    </lineage>
</organism>
<dbReference type="PANTHER" id="PTHR30146">
    <property type="entry name" value="LACI-RELATED TRANSCRIPTIONAL REPRESSOR"/>
    <property type="match status" value="1"/>
</dbReference>
<gene>
    <name evidence="5" type="ORF">FYJ75_09845</name>
</gene>
<comment type="caution">
    <text evidence="5">The sequence shown here is derived from an EMBL/GenBank/DDBJ whole genome shotgun (WGS) entry which is preliminary data.</text>
</comment>
<feature type="domain" description="GGDEF" evidence="4">
    <location>
        <begin position="505"/>
        <end position="637"/>
    </location>
</feature>
<dbReference type="SMART" id="SM00267">
    <property type="entry name" value="GGDEF"/>
    <property type="match status" value="1"/>
</dbReference>
<dbReference type="AlphaFoldDB" id="A0A6L5YT45"/>
<dbReference type="CDD" id="cd06267">
    <property type="entry name" value="PBP1_LacI_sugar_binding-like"/>
    <property type="match status" value="1"/>
</dbReference>
<dbReference type="Gene3D" id="3.30.70.270">
    <property type="match status" value="1"/>
</dbReference>
<keyword evidence="1" id="KW-0805">Transcription regulation</keyword>
<dbReference type="PROSITE" id="PS50887">
    <property type="entry name" value="GGDEF"/>
    <property type="match status" value="1"/>
</dbReference>
<dbReference type="EMBL" id="VUNI01000016">
    <property type="protein sequence ID" value="MST75317.1"/>
    <property type="molecule type" value="Genomic_DNA"/>
</dbReference>
<protein>
    <submittedName>
        <fullName evidence="5">GGDEF domain-containing protein</fullName>
    </submittedName>
</protein>
<dbReference type="CDD" id="cd01949">
    <property type="entry name" value="GGDEF"/>
    <property type="match status" value="1"/>
</dbReference>
<dbReference type="Proteomes" id="UP000474024">
    <property type="component" value="Unassembled WGS sequence"/>
</dbReference>
<dbReference type="GO" id="GO:0003700">
    <property type="term" value="F:DNA-binding transcription factor activity"/>
    <property type="evidence" value="ECO:0007669"/>
    <property type="project" value="TreeGrafter"/>
</dbReference>
<accession>A0A6L5YT45</accession>
<sequence length="637" mass="73902">MKKIAIVTDGWRRFANYAWISGSRQYIKEHHLDVDIYVFNSFGNFSRDEKFNNGEYNIVNLPDFREFDGIILEVTNISPENIRNEIIDNVKKSQVPAVSLLEEIPGLYYTGINNYSAMEKIVEHLVTEHGCKTLNYVGGPVWNGENKERLAAYCDVLKRHGIEVEEQRIIHKDYEIDTGEWGFDYFLNRELLPEAFVCANDNIAVGLCHRAAELGYRIPDDFLVTGFDNFDKACIYEPRITTVGFTKENIAYKAMGLLDQIWRGNKTERILYVDVQWVFQDSCGCKARHPVSRGQYVIDRIFGEVRETDFLNEMLDLKRHLLECNSYLELAEWLPPYFRGLHCEGMYFYMNRDILQAEEMDILEEDMAEAYVKKGYPEEMDLVLACGHGKQYCSMERKKGELIPQLWKEAPGNLYLFAPIHFRDREVGYLVLQNCDYILNHQLLFEIMTTIQESLENLYGRLVLKRMNKKLSLLYIMDSLTGLYNRMAYNKLAIPLYERCMKENRTIMVMFVDADHLKYINDNFGHDMGNLAISSIASGIRQCCPQSAVSMRYGGDEFVVLIPDYDQAKAEELKSKIEHTLQKISDTHRSGFRIEASIGYVIADRSSSSLNDCINEADEEMYRLKRARKAERVDAPL</sequence>
<proteinExistence type="predicted"/>
<dbReference type="InterPro" id="IPR046335">
    <property type="entry name" value="LacI/GalR-like_sensor"/>
</dbReference>
<dbReference type="SUPFAM" id="SSF55073">
    <property type="entry name" value="Nucleotide cyclase"/>
    <property type="match status" value="1"/>
</dbReference>
<evidence type="ECO:0000313" key="6">
    <source>
        <dbReference type="Proteomes" id="UP000474024"/>
    </source>
</evidence>
<dbReference type="InterPro" id="IPR043128">
    <property type="entry name" value="Rev_trsase/Diguanyl_cyclase"/>
</dbReference>
<evidence type="ECO:0000313" key="5">
    <source>
        <dbReference type="EMBL" id="MST75317.1"/>
    </source>
</evidence>
<evidence type="ECO:0000256" key="3">
    <source>
        <dbReference type="ARBA" id="ARBA00023163"/>
    </source>
</evidence>
<dbReference type="Pfam" id="PF00990">
    <property type="entry name" value="GGDEF"/>
    <property type="match status" value="1"/>
</dbReference>
<dbReference type="PANTHER" id="PTHR30146:SF24">
    <property type="entry name" value="XYLOSE OPERON REGULATORY PROTEIN"/>
    <property type="match status" value="1"/>
</dbReference>
<dbReference type="SUPFAM" id="SSF53822">
    <property type="entry name" value="Periplasmic binding protein-like I"/>
    <property type="match status" value="1"/>
</dbReference>